<dbReference type="InterPro" id="IPR013324">
    <property type="entry name" value="RNA_pol_sigma_r3/r4-like"/>
</dbReference>
<dbReference type="SUPFAM" id="SSF88659">
    <property type="entry name" value="Sigma3 and sigma4 domains of RNA polymerase sigma factors"/>
    <property type="match status" value="1"/>
</dbReference>
<dbReference type="EMBL" id="CP065956">
    <property type="protein sequence ID" value="QSR87344.1"/>
    <property type="molecule type" value="Genomic_DNA"/>
</dbReference>
<comment type="similarity">
    <text evidence="1">Belongs to the sigma-70 factor family. ECF subfamily.</text>
</comment>
<evidence type="ECO:0000256" key="1">
    <source>
        <dbReference type="ARBA" id="ARBA00010641"/>
    </source>
</evidence>
<proteinExistence type="inferred from homology"/>
<dbReference type="Gene3D" id="1.10.1740.10">
    <property type="match status" value="1"/>
</dbReference>
<dbReference type="NCBIfam" id="TIGR02937">
    <property type="entry name" value="sigma70-ECF"/>
    <property type="match status" value="1"/>
</dbReference>
<evidence type="ECO:0000259" key="6">
    <source>
        <dbReference type="Pfam" id="PF08281"/>
    </source>
</evidence>
<dbReference type="CDD" id="cd06171">
    <property type="entry name" value="Sigma70_r4"/>
    <property type="match status" value="1"/>
</dbReference>
<evidence type="ECO:0000259" key="5">
    <source>
        <dbReference type="Pfam" id="PF04542"/>
    </source>
</evidence>
<keyword evidence="2" id="KW-0805">Transcription regulation</keyword>
<dbReference type="PANTHER" id="PTHR43133">
    <property type="entry name" value="RNA POLYMERASE ECF-TYPE SIGMA FACTO"/>
    <property type="match status" value="1"/>
</dbReference>
<dbReference type="InterPro" id="IPR013249">
    <property type="entry name" value="RNA_pol_sigma70_r4_t2"/>
</dbReference>
<dbReference type="InterPro" id="IPR036388">
    <property type="entry name" value="WH-like_DNA-bd_sf"/>
</dbReference>
<evidence type="ECO:0000256" key="2">
    <source>
        <dbReference type="ARBA" id="ARBA00023015"/>
    </source>
</evidence>
<evidence type="ECO:0000256" key="4">
    <source>
        <dbReference type="ARBA" id="ARBA00023163"/>
    </source>
</evidence>
<evidence type="ECO:0000313" key="7">
    <source>
        <dbReference type="EMBL" id="QSR87344.1"/>
    </source>
</evidence>
<keyword evidence="8" id="KW-1185">Reference proteome</keyword>
<accession>A0ABX7PX96</accession>
<keyword evidence="3" id="KW-0731">Sigma factor</keyword>
<dbReference type="Pfam" id="PF04542">
    <property type="entry name" value="Sigma70_r2"/>
    <property type="match status" value="1"/>
</dbReference>
<feature type="domain" description="RNA polymerase sigma factor 70 region 4 type 2" evidence="6">
    <location>
        <begin position="142"/>
        <end position="190"/>
    </location>
</feature>
<dbReference type="SUPFAM" id="SSF88946">
    <property type="entry name" value="Sigma2 domain of RNA polymerase sigma factors"/>
    <property type="match status" value="1"/>
</dbReference>
<sequence length="204" mass="23777">MEKAIPEIVERSPTDQELILRMKSGELEAFDILVERYQKRLYRVIYGVLLHHEDTNDVLMETFVKAYKNIGSFRIGASFYTWIYRIAINTAISFKRKSKFTPQPVPHFTDEEEGQVEKEFVDYRSGEQAVKQIEMKELGKILNEALSKLSEKHRAVVVLFDLEELSHSEIAKIMGCSEGTIRSRLFYAHKQLQKILKNDNNFIS</sequence>
<dbReference type="InterPro" id="IPR014284">
    <property type="entry name" value="RNA_pol_sigma-70_dom"/>
</dbReference>
<dbReference type="PANTHER" id="PTHR43133:SF51">
    <property type="entry name" value="RNA POLYMERASE SIGMA FACTOR"/>
    <property type="match status" value="1"/>
</dbReference>
<gene>
    <name evidence="7" type="ORF">EM20IM_03165</name>
</gene>
<dbReference type="Gene3D" id="1.10.10.10">
    <property type="entry name" value="Winged helix-like DNA-binding domain superfamily/Winged helix DNA-binding domain"/>
    <property type="match status" value="1"/>
</dbReference>
<feature type="domain" description="RNA polymerase sigma-70 region 2" evidence="5">
    <location>
        <begin position="33"/>
        <end position="99"/>
    </location>
</feature>
<evidence type="ECO:0000256" key="3">
    <source>
        <dbReference type="ARBA" id="ARBA00023082"/>
    </source>
</evidence>
<organism evidence="7 8">
    <name type="scientific">Candidatus Methylacidiphilum infernorum</name>
    <dbReference type="NCBI Taxonomy" id="511746"/>
    <lineage>
        <taxon>Bacteria</taxon>
        <taxon>Pseudomonadati</taxon>
        <taxon>Verrucomicrobiota</taxon>
        <taxon>Methylacidiphilae</taxon>
        <taxon>Methylacidiphilales</taxon>
        <taxon>Methylacidiphilaceae</taxon>
        <taxon>Methylacidiphilum (ex Ratnadevi et al. 2023)</taxon>
    </lineage>
</organism>
<keyword evidence="4" id="KW-0804">Transcription</keyword>
<protein>
    <submittedName>
        <fullName evidence="7">Sigma-70 family RNA polymerase sigma factor</fullName>
    </submittedName>
</protein>
<dbReference type="Proteomes" id="UP000663088">
    <property type="component" value="Chromosome"/>
</dbReference>
<dbReference type="InterPro" id="IPR039425">
    <property type="entry name" value="RNA_pol_sigma-70-like"/>
</dbReference>
<dbReference type="InterPro" id="IPR013325">
    <property type="entry name" value="RNA_pol_sigma_r2"/>
</dbReference>
<reference evidence="7 8" key="1">
    <citation type="submission" date="2020-12" db="EMBL/GenBank/DDBJ databases">
        <authorList>
            <person name="Awala S.I."/>
            <person name="Gwak J.-H."/>
            <person name="Kim S.-J."/>
            <person name="Rhee S.-K."/>
        </authorList>
    </citation>
    <scope>NUCLEOTIDE SEQUENCE [LARGE SCALE GENOMIC DNA]</scope>
    <source>
        <strain evidence="7 8">IT5</strain>
    </source>
</reference>
<dbReference type="Pfam" id="PF08281">
    <property type="entry name" value="Sigma70_r4_2"/>
    <property type="match status" value="1"/>
</dbReference>
<dbReference type="InterPro" id="IPR007627">
    <property type="entry name" value="RNA_pol_sigma70_r2"/>
</dbReference>
<evidence type="ECO:0000313" key="8">
    <source>
        <dbReference type="Proteomes" id="UP000663088"/>
    </source>
</evidence>
<dbReference type="RefSeq" id="WP_206847792.1">
    <property type="nucleotide sequence ID" value="NZ_CP065956.1"/>
</dbReference>
<name>A0ABX7PX96_9BACT</name>